<accession>Q6W364</accession>
<feature type="region of interest" description="Disordered" evidence="1">
    <location>
        <begin position="76"/>
        <end position="97"/>
    </location>
</feature>
<keyword evidence="3" id="KW-0255">Endonuclease</keyword>
<evidence type="ECO:0000313" key="3">
    <source>
        <dbReference type="EMBL" id="AAQ94053.1"/>
    </source>
</evidence>
<dbReference type="AlphaFoldDB" id="Q6W364"/>
<dbReference type="Gene3D" id="3.90.75.10">
    <property type="entry name" value="Homing Intron 3 (I-ppo) Encoded Endonuclease, Chain A"/>
    <property type="match status" value="1"/>
</dbReference>
<dbReference type="Pfam" id="PF05551">
    <property type="entry name" value="zf-His_Me_endon"/>
    <property type="match status" value="1"/>
</dbReference>
<dbReference type="GO" id="GO:0004519">
    <property type="term" value="F:endonuclease activity"/>
    <property type="evidence" value="ECO:0007669"/>
    <property type="project" value="UniProtKB-KW"/>
</dbReference>
<dbReference type="InterPro" id="IPR044925">
    <property type="entry name" value="His-Me_finger_sf"/>
</dbReference>
<reference evidence="3" key="1">
    <citation type="journal article" date="2004" name="Mol. Biol. Evol.">
        <title>The evolution of homing endonuclease genes and group I introns in nuclear rDNA.</title>
        <authorList>
            <person name="Haugen P."/>
            <person name="Reeb V."/>
            <person name="Lutzoni F."/>
            <person name="Bhattacharya D."/>
        </authorList>
    </citation>
    <scope>NUCLEOTIDE SEQUENCE</scope>
</reference>
<name>Q6W364_9EURO</name>
<organism evidence="3">
    <name type="scientific">Capronia pilosella</name>
    <dbReference type="NCBI Taxonomy" id="45095"/>
    <lineage>
        <taxon>Eukaryota</taxon>
        <taxon>Fungi</taxon>
        <taxon>Dikarya</taxon>
        <taxon>Ascomycota</taxon>
        <taxon>Pezizomycotina</taxon>
        <taxon>Eurotiomycetes</taxon>
        <taxon>Chaetothyriomycetidae</taxon>
        <taxon>Chaetothyriales</taxon>
        <taxon>Herpotrichiellaceae</taxon>
        <taxon>Capronia</taxon>
    </lineage>
</organism>
<sequence>MYGTRESTNSLGGADIKRGDSARMFFERFKAWTSAMPAESRPFVQTLWADVRTRLQDLETEVERLEAQKRSLEQTLEYHSSQEGSTHTVQRPGTSETVRALRQSRVEERDAKLALSESEGTVQAIKDLPQIWARARLAQYRDQDKEKSLPRRFRSIPAEKGGSCWAAKQESGHRNGYIKLNLRNTVGPTGQKIGVSPWAHQLAAVAAGQGSQLPLTTKGEYHVSHLCHNAGCINPDHVIIEPAWINEFRKFCAKAWAVRFPDGSFLDPCRCHVDGSPRCLIPTWYKPDGAAYYIVSDDGINTWGPVP</sequence>
<dbReference type="SUPFAM" id="SSF54060">
    <property type="entry name" value="His-Me finger endonucleases"/>
    <property type="match status" value="1"/>
</dbReference>
<keyword evidence="3" id="KW-0378">Hydrolase</keyword>
<dbReference type="InterPro" id="IPR008704">
    <property type="entry name" value="Endonuclease_Zinc-binding_loop"/>
</dbReference>
<feature type="domain" description="Zinc-binding loop region of homing endonuclease" evidence="2">
    <location>
        <begin position="163"/>
        <end position="289"/>
    </location>
</feature>
<proteinExistence type="predicted"/>
<protein>
    <submittedName>
        <fullName evidence="3">Homing endonuclease I-CpiI</fullName>
    </submittedName>
</protein>
<dbReference type="InterPro" id="IPR044930">
    <property type="entry name" value="Homing_endonuclease_His-Me"/>
</dbReference>
<evidence type="ECO:0000256" key="1">
    <source>
        <dbReference type="SAM" id="MobiDB-lite"/>
    </source>
</evidence>
<keyword evidence="3" id="KW-0540">Nuclease</keyword>
<dbReference type="EMBL" id="AY316152">
    <property type="protein sequence ID" value="AAQ94053.1"/>
    <property type="molecule type" value="Genomic_DNA"/>
</dbReference>
<evidence type="ECO:0000259" key="2">
    <source>
        <dbReference type="Pfam" id="PF05551"/>
    </source>
</evidence>